<dbReference type="Proteomes" id="UP001219037">
    <property type="component" value="Chromosome"/>
</dbReference>
<protein>
    <submittedName>
        <fullName evidence="1">Uncharacterized protein</fullName>
    </submittedName>
</protein>
<evidence type="ECO:0000313" key="1">
    <source>
        <dbReference type="EMBL" id="WFP16801.1"/>
    </source>
</evidence>
<organism evidence="1 2">
    <name type="scientific">Citricoccus muralis</name>
    <dbReference type="NCBI Taxonomy" id="169134"/>
    <lineage>
        <taxon>Bacteria</taxon>
        <taxon>Bacillati</taxon>
        <taxon>Actinomycetota</taxon>
        <taxon>Actinomycetes</taxon>
        <taxon>Micrococcales</taxon>
        <taxon>Micrococcaceae</taxon>
        <taxon>Citricoccus</taxon>
    </lineage>
</organism>
<accession>A0ABY8H6Z1</accession>
<proteinExistence type="predicted"/>
<name>A0ABY8H6Z1_9MICC</name>
<gene>
    <name evidence="1" type="ORF">P8192_01340</name>
</gene>
<sequence length="155" mass="17107">MPNPTEVDPELIAQTETSVDECGETFSRCSTRLSDVRGNQNVSKWTSMPETNRGMNAYTRTYDILIDRTTSLTEHIATFRERLTAAHRDFQAVDEDGQASLQQLFQHEGWQAREVNRILGEMFSSPIFKAIPGIPGPVSPFVGVPTSGTAGTDGD</sequence>
<evidence type="ECO:0000313" key="2">
    <source>
        <dbReference type="Proteomes" id="UP001219037"/>
    </source>
</evidence>
<reference evidence="1 2" key="1">
    <citation type="submission" date="2023-04" db="EMBL/GenBank/DDBJ databases">
        <title>Funneling lignin-derived compounds into biodiesel using alkali-halophilic Citricoccus sp. P2.</title>
        <authorList>
            <person name="Luo C.-B."/>
        </authorList>
    </citation>
    <scope>NUCLEOTIDE SEQUENCE [LARGE SCALE GENOMIC DNA]</scope>
    <source>
        <strain evidence="1 2">P2</strain>
    </source>
</reference>
<dbReference type="EMBL" id="CP121252">
    <property type="protein sequence ID" value="WFP16801.1"/>
    <property type="molecule type" value="Genomic_DNA"/>
</dbReference>
<keyword evidence="2" id="KW-1185">Reference proteome</keyword>
<dbReference type="RefSeq" id="WP_278157896.1">
    <property type="nucleotide sequence ID" value="NZ_CP121252.1"/>
</dbReference>